<protein>
    <submittedName>
        <fullName evidence="1">Uncharacterized protein</fullName>
    </submittedName>
</protein>
<sequence>MVVIISRRVTQIDRNQTFKLAIARTHEKKWGEGYVIRRWAQEGVVAKAPSFSGTDIDIDYVKLEIGTQCNRTVLAYLASLGYKPLSDPQAVLADLESDPKFACEHDCADFWHDDVGVLDLHCWISAHTSKAGLKEGYVAVFRGETTWWSDHWFAVRRL</sequence>
<reference evidence="1 2" key="1">
    <citation type="journal article" date="2016" name="Nat. Commun.">
        <title>Thousands of microbial genomes shed light on interconnected biogeochemical processes in an aquifer system.</title>
        <authorList>
            <person name="Anantharaman K."/>
            <person name="Brown C.T."/>
            <person name="Hug L.A."/>
            <person name="Sharon I."/>
            <person name="Castelle C.J."/>
            <person name="Probst A.J."/>
            <person name="Thomas B.C."/>
            <person name="Singh A."/>
            <person name="Wilkins M.J."/>
            <person name="Karaoz U."/>
            <person name="Brodie E.L."/>
            <person name="Williams K.H."/>
            <person name="Hubbard S.S."/>
            <person name="Banfield J.F."/>
        </authorList>
    </citation>
    <scope>NUCLEOTIDE SEQUENCE [LARGE SCALE GENOMIC DNA]</scope>
</reference>
<accession>A0A1G2JLM9</accession>
<organism evidence="1 2">
    <name type="scientific">Candidatus Staskawiczbacteria bacterium RIFOXYD1_FULL_32_13</name>
    <dbReference type="NCBI Taxonomy" id="1802234"/>
    <lineage>
        <taxon>Bacteria</taxon>
        <taxon>Candidatus Staskawicziibacteriota</taxon>
    </lineage>
</organism>
<dbReference type="EMBL" id="MHPU01000034">
    <property type="protein sequence ID" value="OGZ87982.1"/>
    <property type="molecule type" value="Genomic_DNA"/>
</dbReference>
<gene>
    <name evidence="1" type="ORF">A2561_02720</name>
</gene>
<dbReference type="AlphaFoldDB" id="A0A1G2JLM9"/>
<dbReference type="Proteomes" id="UP000178935">
    <property type="component" value="Unassembled WGS sequence"/>
</dbReference>
<name>A0A1G2JLM9_9BACT</name>
<evidence type="ECO:0000313" key="2">
    <source>
        <dbReference type="Proteomes" id="UP000178935"/>
    </source>
</evidence>
<comment type="caution">
    <text evidence="1">The sequence shown here is derived from an EMBL/GenBank/DDBJ whole genome shotgun (WGS) entry which is preliminary data.</text>
</comment>
<proteinExistence type="predicted"/>
<evidence type="ECO:0000313" key="1">
    <source>
        <dbReference type="EMBL" id="OGZ87982.1"/>
    </source>
</evidence>